<dbReference type="AlphaFoldDB" id="A0A1G8EI44"/>
<dbReference type="EMBL" id="LT629695">
    <property type="protein sequence ID" value="SDH69470.1"/>
    <property type="molecule type" value="Genomic_DNA"/>
</dbReference>
<dbReference type="RefSeq" id="WP_092504732.1">
    <property type="nucleotide sequence ID" value="NZ_LT629695.1"/>
</dbReference>
<evidence type="ECO:0000256" key="2">
    <source>
        <dbReference type="SAM" id="Phobius"/>
    </source>
</evidence>
<proteinExistence type="predicted"/>
<name>A0A1G8EI44_9MICO</name>
<evidence type="ECO:0000256" key="1">
    <source>
        <dbReference type="SAM" id="MobiDB-lite"/>
    </source>
</evidence>
<gene>
    <name evidence="3" type="ORF">SAMN04489720_2047</name>
</gene>
<keyword evidence="4" id="KW-1185">Reference proteome</keyword>
<accession>A0A1G8EI44</accession>
<dbReference type="STRING" id="399736.SAMN04489720_2047"/>
<keyword evidence="2" id="KW-0472">Membrane</keyword>
<feature type="transmembrane region" description="Helical" evidence="2">
    <location>
        <begin position="7"/>
        <end position="34"/>
    </location>
</feature>
<feature type="transmembrane region" description="Helical" evidence="2">
    <location>
        <begin position="54"/>
        <end position="74"/>
    </location>
</feature>
<sequence length="103" mass="10587">MRPRTIAIVGAAIIAAGFLVQQLLVAGASTGMLVRGTQLDQTLLTVMFGVGDTVSRIAVPLGSAVVGGGLVLWLSARRPASASPEPAATPDREPEWLPPTDGR</sequence>
<feature type="region of interest" description="Disordered" evidence="1">
    <location>
        <begin position="81"/>
        <end position="103"/>
    </location>
</feature>
<keyword evidence="2" id="KW-1133">Transmembrane helix</keyword>
<evidence type="ECO:0000313" key="3">
    <source>
        <dbReference type="EMBL" id="SDH69470.1"/>
    </source>
</evidence>
<organism evidence="3 4">
    <name type="scientific">Agrococcus jejuensis</name>
    <dbReference type="NCBI Taxonomy" id="399736"/>
    <lineage>
        <taxon>Bacteria</taxon>
        <taxon>Bacillati</taxon>
        <taxon>Actinomycetota</taxon>
        <taxon>Actinomycetes</taxon>
        <taxon>Micrococcales</taxon>
        <taxon>Microbacteriaceae</taxon>
        <taxon>Agrococcus</taxon>
    </lineage>
</organism>
<evidence type="ECO:0000313" key="4">
    <source>
        <dbReference type="Proteomes" id="UP000198822"/>
    </source>
</evidence>
<dbReference type="Proteomes" id="UP000198822">
    <property type="component" value="Chromosome I"/>
</dbReference>
<keyword evidence="2" id="KW-0812">Transmembrane</keyword>
<protein>
    <submittedName>
        <fullName evidence="3">Uncharacterized protein</fullName>
    </submittedName>
</protein>
<reference evidence="4" key="1">
    <citation type="submission" date="2016-10" db="EMBL/GenBank/DDBJ databases">
        <authorList>
            <person name="Varghese N."/>
            <person name="Submissions S."/>
        </authorList>
    </citation>
    <scope>NUCLEOTIDE SEQUENCE [LARGE SCALE GENOMIC DNA]</scope>
    <source>
        <strain evidence="4">DSM 22002</strain>
    </source>
</reference>